<dbReference type="Proteomes" id="UP000299102">
    <property type="component" value="Unassembled WGS sequence"/>
</dbReference>
<protein>
    <submittedName>
        <fullName evidence="1">Uncharacterized protein</fullName>
    </submittedName>
</protein>
<name>A0A4C1SCN4_EUMVA</name>
<dbReference type="EMBL" id="BGZK01006650">
    <property type="protein sequence ID" value="GBO99942.1"/>
    <property type="molecule type" value="Genomic_DNA"/>
</dbReference>
<sequence>MERRSLTEKENGVDPEPSLIKQKFNRESCYFSSLFCESSISPGELNHFCDPCKSDTNSDLKPSCLARGRRLRTDVVIDTVTTPRTDDLKCSRFNVS</sequence>
<proteinExistence type="predicted"/>
<reference evidence="1 2" key="1">
    <citation type="journal article" date="2019" name="Commun. Biol.">
        <title>The bagworm genome reveals a unique fibroin gene that provides high tensile strength.</title>
        <authorList>
            <person name="Kono N."/>
            <person name="Nakamura H."/>
            <person name="Ohtoshi R."/>
            <person name="Tomita M."/>
            <person name="Numata K."/>
            <person name="Arakawa K."/>
        </authorList>
    </citation>
    <scope>NUCLEOTIDE SEQUENCE [LARGE SCALE GENOMIC DNA]</scope>
</reference>
<dbReference type="AlphaFoldDB" id="A0A4C1SCN4"/>
<comment type="caution">
    <text evidence="1">The sequence shown here is derived from an EMBL/GenBank/DDBJ whole genome shotgun (WGS) entry which is preliminary data.</text>
</comment>
<keyword evidence="2" id="KW-1185">Reference proteome</keyword>
<gene>
    <name evidence="1" type="ORF">EVAR_73635_1</name>
</gene>
<evidence type="ECO:0000313" key="2">
    <source>
        <dbReference type="Proteomes" id="UP000299102"/>
    </source>
</evidence>
<evidence type="ECO:0000313" key="1">
    <source>
        <dbReference type="EMBL" id="GBO99942.1"/>
    </source>
</evidence>
<organism evidence="1 2">
    <name type="scientific">Eumeta variegata</name>
    <name type="common">Bagworm moth</name>
    <name type="synonym">Eumeta japonica</name>
    <dbReference type="NCBI Taxonomy" id="151549"/>
    <lineage>
        <taxon>Eukaryota</taxon>
        <taxon>Metazoa</taxon>
        <taxon>Ecdysozoa</taxon>
        <taxon>Arthropoda</taxon>
        <taxon>Hexapoda</taxon>
        <taxon>Insecta</taxon>
        <taxon>Pterygota</taxon>
        <taxon>Neoptera</taxon>
        <taxon>Endopterygota</taxon>
        <taxon>Lepidoptera</taxon>
        <taxon>Glossata</taxon>
        <taxon>Ditrysia</taxon>
        <taxon>Tineoidea</taxon>
        <taxon>Psychidae</taxon>
        <taxon>Oiketicinae</taxon>
        <taxon>Eumeta</taxon>
    </lineage>
</organism>
<accession>A0A4C1SCN4</accession>